<keyword evidence="2" id="KW-0812">Transmembrane</keyword>
<accession>A0ABV3JXY9</accession>
<reference evidence="3 4" key="1">
    <citation type="submission" date="2024-06" db="EMBL/GenBank/DDBJ databases">
        <title>The Natural Products Discovery Center: Release of the First 8490 Sequenced Strains for Exploring Actinobacteria Biosynthetic Diversity.</title>
        <authorList>
            <person name="Kalkreuter E."/>
            <person name="Kautsar S.A."/>
            <person name="Yang D."/>
            <person name="Bader C.D."/>
            <person name="Teijaro C.N."/>
            <person name="Fluegel L."/>
            <person name="Davis C.M."/>
            <person name="Simpson J.R."/>
            <person name="Lauterbach L."/>
            <person name="Steele A.D."/>
            <person name="Gui C."/>
            <person name="Meng S."/>
            <person name="Li G."/>
            <person name="Viehrig K."/>
            <person name="Ye F."/>
            <person name="Su P."/>
            <person name="Kiefer A.F."/>
            <person name="Nichols A."/>
            <person name="Cepeda A.J."/>
            <person name="Yan W."/>
            <person name="Fan B."/>
            <person name="Jiang Y."/>
            <person name="Adhikari A."/>
            <person name="Zheng C.-J."/>
            <person name="Schuster L."/>
            <person name="Cowan T.M."/>
            <person name="Smanski M.J."/>
            <person name="Chevrette M.G."/>
            <person name="De Carvalho L.P.S."/>
            <person name="Shen B."/>
        </authorList>
    </citation>
    <scope>NUCLEOTIDE SEQUENCE [LARGE SCALE GENOMIC DNA]</scope>
    <source>
        <strain evidence="3 4">NPDC052347</strain>
    </source>
</reference>
<keyword evidence="2" id="KW-1133">Transmembrane helix</keyword>
<dbReference type="RefSeq" id="WP_109281702.1">
    <property type="nucleotide sequence ID" value="NZ_JBFAUK010000010.1"/>
</dbReference>
<protein>
    <recommendedName>
        <fullName evidence="5">Transmembrane protein</fullName>
    </recommendedName>
</protein>
<feature type="transmembrane region" description="Helical" evidence="2">
    <location>
        <begin position="135"/>
        <end position="154"/>
    </location>
</feature>
<feature type="transmembrane region" description="Helical" evidence="2">
    <location>
        <begin position="81"/>
        <end position="101"/>
    </location>
</feature>
<feature type="region of interest" description="Disordered" evidence="1">
    <location>
        <begin position="177"/>
        <end position="196"/>
    </location>
</feature>
<sequence length="196" mass="21706">MSPIKRLPLPPPPPPPEIRAWPDRQALLADRARALREGTRVALSLRELLMVAFLACWLTLAWYLCATGTRHYLDQQGWRSYVPWLFLGVLFLTGAAGSAALTHRRDRQLRQLLTLWQDLDHDPASVRRWSCPLHTLAWAAGSAAFCALAAALATGSPTDLGGTPAFLLAATHSAGKPLHHRRRLRRESQASRPTAT</sequence>
<proteinExistence type="predicted"/>
<comment type="caution">
    <text evidence="3">The sequence shown here is derived from an EMBL/GenBank/DDBJ whole genome shotgun (WGS) entry which is preliminary data.</text>
</comment>
<evidence type="ECO:0000313" key="3">
    <source>
        <dbReference type="EMBL" id="MEV5507752.1"/>
    </source>
</evidence>
<gene>
    <name evidence="3" type="ORF">AB0L16_14930</name>
</gene>
<organism evidence="3 4">
    <name type="scientific">Streptomyces orinoci</name>
    <name type="common">Streptoverticillium orinoci</name>
    <dbReference type="NCBI Taxonomy" id="67339"/>
    <lineage>
        <taxon>Bacteria</taxon>
        <taxon>Bacillati</taxon>
        <taxon>Actinomycetota</taxon>
        <taxon>Actinomycetes</taxon>
        <taxon>Kitasatosporales</taxon>
        <taxon>Streptomycetaceae</taxon>
        <taxon>Streptomyces</taxon>
    </lineage>
</organism>
<name>A0ABV3JXY9_STRON</name>
<keyword evidence="4" id="KW-1185">Reference proteome</keyword>
<evidence type="ECO:0008006" key="5">
    <source>
        <dbReference type="Google" id="ProtNLM"/>
    </source>
</evidence>
<keyword evidence="2" id="KW-0472">Membrane</keyword>
<dbReference type="Proteomes" id="UP001552594">
    <property type="component" value="Unassembled WGS sequence"/>
</dbReference>
<feature type="transmembrane region" description="Helical" evidence="2">
    <location>
        <begin position="48"/>
        <end position="69"/>
    </location>
</feature>
<evidence type="ECO:0000256" key="1">
    <source>
        <dbReference type="SAM" id="MobiDB-lite"/>
    </source>
</evidence>
<evidence type="ECO:0000256" key="2">
    <source>
        <dbReference type="SAM" id="Phobius"/>
    </source>
</evidence>
<evidence type="ECO:0000313" key="4">
    <source>
        <dbReference type="Proteomes" id="UP001552594"/>
    </source>
</evidence>
<dbReference type="EMBL" id="JBFAUK010000010">
    <property type="protein sequence ID" value="MEV5507752.1"/>
    <property type="molecule type" value="Genomic_DNA"/>
</dbReference>